<sequence>MPQTGGRTACLYNIHSFLQSLPTFRPSLLLLHNMSSEKGPEKTAETRMEEQAKIAREPPTSDVNELRRRLAKDPRFNPPTPSYWKRVALIIVVILLFYVALKMRVALAKSRPPQVIYANRYSKEYKFRPAASPIVTEKLKDGRVKVRGAHPTIR</sequence>
<evidence type="ECO:0000313" key="4">
    <source>
        <dbReference type="Proteomes" id="UP000813824"/>
    </source>
</evidence>
<name>A0A8K0UJB6_9AGAR</name>
<keyword evidence="2" id="KW-0472">Membrane</keyword>
<gene>
    <name evidence="3" type="ORF">BXZ70DRAFT_362498</name>
</gene>
<keyword evidence="4" id="KW-1185">Reference proteome</keyword>
<evidence type="ECO:0000256" key="2">
    <source>
        <dbReference type="SAM" id="Phobius"/>
    </source>
</evidence>
<protein>
    <submittedName>
        <fullName evidence="3">Uncharacterized protein</fullName>
    </submittedName>
</protein>
<keyword evidence="2" id="KW-0812">Transmembrane</keyword>
<dbReference type="AlphaFoldDB" id="A0A8K0UJB6"/>
<proteinExistence type="predicted"/>
<evidence type="ECO:0000256" key="1">
    <source>
        <dbReference type="SAM" id="MobiDB-lite"/>
    </source>
</evidence>
<comment type="caution">
    <text evidence="3">The sequence shown here is derived from an EMBL/GenBank/DDBJ whole genome shotgun (WGS) entry which is preliminary data.</text>
</comment>
<dbReference type="EMBL" id="JAEVFJ010000026">
    <property type="protein sequence ID" value="KAH8094528.1"/>
    <property type="molecule type" value="Genomic_DNA"/>
</dbReference>
<reference evidence="3" key="1">
    <citation type="journal article" date="2021" name="New Phytol.">
        <title>Evolutionary innovations through gain and loss of genes in the ectomycorrhizal Boletales.</title>
        <authorList>
            <person name="Wu G."/>
            <person name="Miyauchi S."/>
            <person name="Morin E."/>
            <person name="Kuo A."/>
            <person name="Drula E."/>
            <person name="Varga T."/>
            <person name="Kohler A."/>
            <person name="Feng B."/>
            <person name="Cao Y."/>
            <person name="Lipzen A."/>
            <person name="Daum C."/>
            <person name="Hundley H."/>
            <person name="Pangilinan J."/>
            <person name="Johnson J."/>
            <person name="Barry K."/>
            <person name="LaButti K."/>
            <person name="Ng V."/>
            <person name="Ahrendt S."/>
            <person name="Min B."/>
            <person name="Choi I.G."/>
            <person name="Park H."/>
            <person name="Plett J.M."/>
            <person name="Magnuson J."/>
            <person name="Spatafora J.W."/>
            <person name="Nagy L.G."/>
            <person name="Henrissat B."/>
            <person name="Grigoriev I.V."/>
            <person name="Yang Z.L."/>
            <person name="Xu J."/>
            <person name="Martin F.M."/>
        </authorList>
    </citation>
    <scope>NUCLEOTIDE SEQUENCE</scope>
    <source>
        <strain evidence="3">KKN 215</strain>
    </source>
</reference>
<keyword evidence="2" id="KW-1133">Transmembrane helix</keyword>
<organism evidence="3 4">
    <name type="scientific">Cristinia sonorae</name>
    <dbReference type="NCBI Taxonomy" id="1940300"/>
    <lineage>
        <taxon>Eukaryota</taxon>
        <taxon>Fungi</taxon>
        <taxon>Dikarya</taxon>
        <taxon>Basidiomycota</taxon>
        <taxon>Agaricomycotina</taxon>
        <taxon>Agaricomycetes</taxon>
        <taxon>Agaricomycetidae</taxon>
        <taxon>Agaricales</taxon>
        <taxon>Pleurotineae</taxon>
        <taxon>Stephanosporaceae</taxon>
        <taxon>Cristinia</taxon>
    </lineage>
</organism>
<feature type="compositionally biased region" description="Basic and acidic residues" evidence="1">
    <location>
        <begin position="39"/>
        <end position="56"/>
    </location>
</feature>
<dbReference type="Proteomes" id="UP000813824">
    <property type="component" value="Unassembled WGS sequence"/>
</dbReference>
<accession>A0A8K0UJB6</accession>
<feature type="transmembrane region" description="Helical" evidence="2">
    <location>
        <begin position="83"/>
        <end position="101"/>
    </location>
</feature>
<dbReference type="OrthoDB" id="2538110at2759"/>
<evidence type="ECO:0000313" key="3">
    <source>
        <dbReference type="EMBL" id="KAH8094528.1"/>
    </source>
</evidence>
<feature type="region of interest" description="Disordered" evidence="1">
    <location>
        <begin position="39"/>
        <end position="65"/>
    </location>
</feature>